<dbReference type="EMBL" id="JANFNH010000043">
    <property type="protein sequence ID" value="MCQ4045484.1"/>
    <property type="molecule type" value="Genomic_DNA"/>
</dbReference>
<evidence type="ECO:0000256" key="3">
    <source>
        <dbReference type="ARBA" id="ARBA00022448"/>
    </source>
</evidence>
<evidence type="ECO:0000313" key="11">
    <source>
        <dbReference type="EMBL" id="MCQ4045484.1"/>
    </source>
</evidence>
<comment type="caution">
    <text evidence="11">The sequence shown here is derived from an EMBL/GenBank/DDBJ whole genome shotgun (WGS) entry which is preliminary data.</text>
</comment>
<dbReference type="Pfam" id="PF01061">
    <property type="entry name" value="ABC2_membrane"/>
    <property type="match status" value="1"/>
</dbReference>
<dbReference type="InterPro" id="IPR013525">
    <property type="entry name" value="ABC2_TM"/>
</dbReference>
<name>A0ABT1PJE7_9ACTN</name>
<evidence type="ECO:0000256" key="8">
    <source>
        <dbReference type="ARBA" id="ARBA00023136"/>
    </source>
</evidence>
<evidence type="ECO:0000256" key="6">
    <source>
        <dbReference type="ARBA" id="ARBA00022692"/>
    </source>
</evidence>
<gene>
    <name evidence="11" type="ORF">NON19_26490</name>
</gene>
<dbReference type="PROSITE" id="PS51012">
    <property type="entry name" value="ABC_TM2"/>
    <property type="match status" value="1"/>
</dbReference>
<keyword evidence="7 9" id="KW-1133">Transmembrane helix</keyword>
<evidence type="ECO:0000259" key="10">
    <source>
        <dbReference type="PROSITE" id="PS51012"/>
    </source>
</evidence>
<evidence type="ECO:0000256" key="5">
    <source>
        <dbReference type="ARBA" id="ARBA00022519"/>
    </source>
</evidence>
<evidence type="ECO:0000256" key="2">
    <source>
        <dbReference type="ARBA" id="ARBA00007783"/>
    </source>
</evidence>
<keyword evidence="4 9" id="KW-1003">Cell membrane</keyword>
<comment type="subcellular location">
    <subcellularLocation>
        <location evidence="1">Cell inner membrane</location>
        <topology evidence="1">Multi-pass membrane protein</topology>
    </subcellularLocation>
    <subcellularLocation>
        <location evidence="9">Cell membrane</location>
        <topology evidence="9">Multi-pass membrane protein</topology>
    </subcellularLocation>
</comment>
<keyword evidence="8 9" id="KW-0472">Membrane</keyword>
<dbReference type="RefSeq" id="WP_255931626.1">
    <property type="nucleotide sequence ID" value="NZ_JANFNH010000043.1"/>
</dbReference>
<keyword evidence="12" id="KW-1185">Reference proteome</keyword>
<proteinExistence type="inferred from homology"/>
<feature type="transmembrane region" description="Helical" evidence="9">
    <location>
        <begin position="69"/>
        <end position="88"/>
    </location>
</feature>
<dbReference type="InterPro" id="IPR047817">
    <property type="entry name" value="ABC2_TM_bact-type"/>
</dbReference>
<evidence type="ECO:0000256" key="7">
    <source>
        <dbReference type="ARBA" id="ARBA00022989"/>
    </source>
</evidence>
<comment type="similarity">
    <text evidence="2 9">Belongs to the ABC-2 integral membrane protein family.</text>
</comment>
<organism evidence="11 12">
    <name type="scientific">Streptantibioticus rubrisoli</name>
    <dbReference type="NCBI Taxonomy" id="1387313"/>
    <lineage>
        <taxon>Bacteria</taxon>
        <taxon>Bacillati</taxon>
        <taxon>Actinomycetota</taxon>
        <taxon>Actinomycetes</taxon>
        <taxon>Kitasatosporales</taxon>
        <taxon>Streptomycetaceae</taxon>
        <taxon>Streptantibioticus</taxon>
    </lineage>
</organism>
<dbReference type="Proteomes" id="UP001206206">
    <property type="component" value="Unassembled WGS sequence"/>
</dbReference>
<sequence>MSVALDTPAARLTSGEAAELAARHGLTPAVRRPSLPDYLRQLWGRRHFTVAYARARLTALYATARLGQIWHVLTPLFNVAVYWLVFGYLLNKKAGTGDNYIAFLSVGMFVFTYSRESIASGTWSISNRIELVRAMHFPRACLPIASTLVQLQQLVLSMGLVISICLATGEPFGARWLLLVPALALQTVFNLGCGMLMARIGARNHDIGELVPFLLRTWMYTCGVFYSIAKVTGHAPRIIRLLLESNPGAIYIELARHALLEGYAQLTPHVWILAAAWAAVALVTGLVVCWQAEEKYGRG</sequence>
<dbReference type="PANTHER" id="PTHR30413">
    <property type="entry name" value="INNER MEMBRANE TRANSPORT PERMEASE"/>
    <property type="match status" value="1"/>
</dbReference>
<feature type="transmembrane region" description="Helical" evidence="9">
    <location>
        <begin position="100"/>
        <end position="119"/>
    </location>
</feature>
<evidence type="ECO:0000256" key="1">
    <source>
        <dbReference type="ARBA" id="ARBA00004429"/>
    </source>
</evidence>
<feature type="domain" description="ABC transmembrane type-2" evidence="10">
    <location>
        <begin position="66"/>
        <end position="292"/>
    </location>
</feature>
<keyword evidence="5" id="KW-0997">Cell inner membrane</keyword>
<reference evidence="11 12" key="1">
    <citation type="submission" date="2022-06" db="EMBL/GenBank/DDBJ databases">
        <title>Draft genome sequence of type strain Streptomyces rubrisoli DSM 42083.</title>
        <authorList>
            <person name="Duangmal K."/>
            <person name="Klaysubun C."/>
        </authorList>
    </citation>
    <scope>NUCLEOTIDE SEQUENCE [LARGE SCALE GENOMIC DNA]</scope>
    <source>
        <strain evidence="11 12">DSM 42083</strain>
    </source>
</reference>
<evidence type="ECO:0000256" key="9">
    <source>
        <dbReference type="RuleBase" id="RU361157"/>
    </source>
</evidence>
<keyword evidence="3 9" id="KW-0813">Transport</keyword>
<keyword evidence="6 9" id="KW-0812">Transmembrane</keyword>
<evidence type="ECO:0000313" key="12">
    <source>
        <dbReference type="Proteomes" id="UP001206206"/>
    </source>
</evidence>
<evidence type="ECO:0000256" key="4">
    <source>
        <dbReference type="ARBA" id="ARBA00022475"/>
    </source>
</evidence>
<feature type="transmembrane region" description="Helical" evidence="9">
    <location>
        <begin position="210"/>
        <end position="229"/>
    </location>
</feature>
<feature type="transmembrane region" description="Helical" evidence="9">
    <location>
        <begin position="140"/>
        <end position="164"/>
    </location>
</feature>
<feature type="transmembrane region" description="Helical" evidence="9">
    <location>
        <begin position="176"/>
        <end position="198"/>
    </location>
</feature>
<accession>A0ABT1PJE7</accession>
<dbReference type="PANTHER" id="PTHR30413:SF8">
    <property type="entry name" value="TRANSPORT PERMEASE PROTEIN"/>
    <property type="match status" value="1"/>
</dbReference>
<protein>
    <recommendedName>
        <fullName evidence="9">Transport permease protein</fullName>
    </recommendedName>
</protein>
<feature type="transmembrane region" description="Helical" evidence="9">
    <location>
        <begin position="270"/>
        <end position="290"/>
    </location>
</feature>